<organism evidence="4 5">
    <name type="scientific">Anoxybacillus andreesenii</name>
    <dbReference type="NCBI Taxonomy" id="1325932"/>
    <lineage>
        <taxon>Bacteria</taxon>
        <taxon>Bacillati</taxon>
        <taxon>Bacillota</taxon>
        <taxon>Bacilli</taxon>
        <taxon>Bacillales</taxon>
        <taxon>Anoxybacillaceae</taxon>
        <taxon>Anoxybacillus</taxon>
    </lineage>
</organism>
<dbReference type="InterPro" id="IPR018376">
    <property type="entry name" value="Enoyl-CoA_hyd/isom_CS"/>
</dbReference>
<evidence type="ECO:0000256" key="3">
    <source>
        <dbReference type="RuleBase" id="RU003707"/>
    </source>
</evidence>
<dbReference type="PANTHER" id="PTHR11941:SF54">
    <property type="entry name" value="ENOYL-COA HYDRATASE, MITOCHONDRIAL"/>
    <property type="match status" value="1"/>
</dbReference>
<name>A0ABT9V236_9BACL</name>
<dbReference type="CDD" id="cd06558">
    <property type="entry name" value="crotonase-like"/>
    <property type="match status" value="1"/>
</dbReference>
<dbReference type="InterPro" id="IPR001753">
    <property type="entry name" value="Enoyl-CoA_hydra/iso"/>
</dbReference>
<sequence length="258" mass="27882">MSYENVLVYKDGGIGVIKFNRPDVRNALDKQTLLEIEQILGEWEEHEGIKAIVFIGEGGKSFAAGADINQLKVRNAKDALNPGLSGLCQKIENCSKVTIAAINGYALGGGCELALSCDIRIASEQAKIGLPELNLSIIPGGGGTQRLARIVGKGRALDMILTGEIVSAQKAEQIGLVSIVVPKEDLWKTVLDYVNQILKKGPLAIKLAKMVVNQGFDSDMKTALLLEKFAQSILFGTEDKQEGIEAFLEKREPIFKGM</sequence>
<reference evidence="4 5" key="1">
    <citation type="submission" date="2023-07" db="EMBL/GenBank/DDBJ databases">
        <title>Genomic Encyclopedia of Type Strains, Phase IV (KMG-IV): sequencing the most valuable type-strain genomes for metagenomic binning, comparative biology and taxonomic classification.</title>
        <authorList>
            <person name="Goeker M."/>
        </authorList>
    </citation>
    <scope>NUCLEOTIDE SEQUENCE [LARGE SCALE GENOMIC DNA]</scope>
    <source>
        <strain evidence="4 5">DSM 23948</strain>
    </source>
</reference>
<evidence type="ECO:0000256" key="1">
    <source>
        <dbReference type="ARBA" id="ARBA00005254"/>
    </source>
</evidence>
<keyword evidence="2 4" id="KW-0456">Lyase</keyword>
<dbReference type="Gene3D" id="3.90.226.10">
    <property type="entry name" value="2-enoyl-CoA Hydratase, Chain A, domain 1"/>
    <property type="match status" value="1"/>
</dbReference>
<dbReference type="GO" id="GO:0004300">
    <property type="term" value="F:enoyl-CoA hydratase activity"/>
    <property type="evidence" value="ECO:0007669"/>
    <property type="project" value="UniProtKB-EC"/>
</dbReference>
<dbReference type="RefSeq" id="WP_307149601.1">
    <property type="nucleotide sequence ID" value="NZ_JAUSTU010000005.1"/>
</dbReference>
<proteinExistence type="inferred from homology"/>
<evidence type="ECO:0000313" key="5">
    <source>
        <dbReference type="Proteomes" id="UP001231362"/>
    </source>
</evidence>
<gene>
    <name evidence="4" type="ORF">J2S07_001323</name>
</gene>
<evidence type="ECO:0000256" key="2">
    <source>
        <dbReference type="ARBA" id="ARBA00023239"/>
    </source>
</evidence>
<comment type="caution">
    <text evidence="4">The sequence shown here is derived from an EMBL/GenBank/DDBJ whole genome shotgun (WGS) entry which is preliminary data.</text>
</comment>
<dbReference type="Pfam" id="PF00378">
    <property type="entry name" value="ECH_1"/>
    <property type="match status" value="1"/>
</dbReference>
<accession>A0ABT9V236</accession>
<dbReference type="EC" id="4.2.1.17" evidence="4"/>
<dbReference type="PROSITE" id="PS00166">
    <property type="entry name" value="ENOYL_COA_HYDRATASE"/>
    <property type="match status" value="1"/>
</dbReference>
<dbReference type="InterPro" id="IPR014748">
    <property type="entry name" value="Enoyl-CoA_hydra_C"/>
</dbReference>
<dbReference type="EMBL" id="JAUSTU010000005">
    <property type="protein sequence ID" value="MDQ0155019.1"/>
    <property type="molecule type" value="Genomic_DNA"/>
</dbReference>
<comment type="similarity">
    <text evidence="1 3">Belongs to the enoyl-CoA hydratase/isomerase family.</text>
</comment>
<protein>
    <submittedName>
        <fullName evidence="4">Enoyl-CoA hydratase</fullName>
        <ecNumber evidence="4">4.2.1.17</ecNumber>
    </submittedName>
</protein>
<dbReference type="Gene3D" id="1.10.12.10">
    <property type="entry name" value="Lyase 2-enoyl-coa Hydratase, Chain A, domain 2"/>
    <property type="match status" value="1"/>
</dbReference>
<dbReference type="Proteomes" id="UP001231362">
    <property type="component" value="Unassembled WGS sequence"/>
</dbReference>
<evidence type="ECO:0000313" key="4">
    <source>
        <dbReference type="EMBL" id="MDQ0155019.1"/>
    </source>
</evidence>
<dbReference type="InterPro" id="IPR029045">
    <property type="entry name" value="ClpP/crotonase-like_dom_sf"/>
</dbReference>
<keyword evidence="5" id="KW-1185">Reference proteome</keyword>
<dbReference type="PANTHER" id="PTHR11941">
    <property type="entry name" value="ENOYL-COA HYDRATASE-RELATED"/>
    <property type="match status" value="1"/>
</dbReference>
<dbReference type="SUPFAM" id="SSF52096">
    <property type="entry name" value="ClpP/crotonase"/>
    <property type="match status" value="1"/>
</dbReference>